<evidence type="ECO:0000313" key="1">
    <source>
        <dbReference type="EMBL" id="GBP26781.1"/>
    </source>
</evidence>
<reference evidence="1 2" key="1">
    <citation type="journal article" date="2019" name="Commun. Biol.">
        <title>The bagworm genome reveals a unique fibroin gene that provides high tensile strength.</title>
        <authorList>
            <person name="Kono N."/>
            <person name="Nakamura H."/>
            <person name="Ohtoshi R."/>
            <person name="Tomita M."/>
            <person name="Numata K."/>
            <person name="Arakawa K."/>
        </authorList>
    </citation>
    <scope>NUCLEOTIDE SEQUENCE [LARGE SCALE GENOMIC DNA]</scope>
</reference>
<proteinExistence type="predicted"/>
<comment type="caution">
    <text evidence="1">The sequence shown here is derived from an EMBL/GenBank/DDBJ whole genome shotgun (WGS) entry which is preliminary data.</text>
</comment>
<dbReference type="EMBL" id="BGZK01000185">
    <property type="protein sequence ID" value="GBP26781.1"/>
    <property type="molecule type" value="Genomic_DNA"/>
</dbReference>
<accession>A0A4C1UK14</accession>
<name>A0A4C1UK14_EUMVA</name>
<sequence>MIYEAGGMDGDACFPIRPTEFNHGRALPRGSPTEKERSFPAGDVAKSNFKCVQTRNWKRVYAAGADAHACHTVLCLLRVWTEADYVLANS</sequence>
<gene>
    <name evidence="1" type="ORF">EVAR_81146_1</name>
</gene>
<dbReference type="Proteomes" id="UP000299102">
    <property type="component" value="Unassembled WGS sequence"/>
</dbReference>
<dbReference type="AlphaFoldDB" id="A0A4C1UK14"/>
<keyword evidence="2" id="KW-1185">Reference proteome</keyword>
<evidence type="ECO:0000313" key="2">
    <source>
        <dbReference type="Proteomes" id="UP000299102"/>
    </source>
</evidence>
<protein>
    <submittedName>
        <fullName evidence="1">Uncharacterized protein</fullName>
    </submittedName>
</protein>
<organism evidence="1 2">
    <name type="scientific">Eumeta variegata</name>
    <name type="common">Bagworm moth</name>
    <name type="synonym">Eumeta japonica</name>
    <dbReference type="NCBI Taxonomy" id="151549"/>
    <lineage>
        <taxon>Eukaryota</taxon>
        <taxon>Metazoa</taxon>
        <taxon>Ecdysozoa</taxon>
        <taxon>Arthropoda</taxon>
        <taxon>Hexapoda</taxon>
        <taxon>Insecta</taxon>
        <taxon>Pterygota</taxon>
        <taxon>Neoptera</taxon>
        <taxon>Endopterygota</taxon>
        <taxon>Lepidoptera</taxon>
        <taxon>Glossata</taxon>
        <taxon>Ditrysia</taxon>
        <taxon>Tineoidea</taxon>
        <taxon>Psychidae</taxon>
        <taxon>Oiketicinae</taxon>
        <taxon>Eumeta</taxon>
    </lineage>
</organism>